<organism evidence="2 3">
    <name type="scientific">Comamonas thiooxydans</name>
    <dbReference type="NCBI Taxonomy" id="363952"/>
    <lineage>
        <taxon>Bacteria</taxon>
        <taxon>Pseudomonadati</taxon>
        <taxon>Pseudomonadota</taxon>
        <taxon>Betaproteobacteria</taxon>
        <taxon>Burkholderiales</taxon>
        <taxon>Comamonadaceae</taxon>
        <taxon>Comamonas</taxon>
    </lineage>
</organism>
<dbReference type="AlphaFoldDB" id="A0A0E3BJA5"/>
<evidence type="ECO:0000313" key="3">
    <source>
        <dbReference type="Proteomes" id="UP000029567"/>
    </source>
</evidence>
<evidence type="ECO:0000256" key="1">
    <source>
        <dbReference type="SAM" id="MobiDB-lite"/>
    </source>
</evidence>
<comment type="caution">
    <text evidence="2">The sequence shown here is derived from an EMBL/GenBank/DDBJ whole genome shotgun (WGS) entry which is preliminary data.</text>
</comment>
<accession>A0A0E3BJA5</accession>
<dbReference type="EMBL" id="AWTN01000004">
    <property type="protein sequence ID" value="KGG99934.1"/>
    <property type="molecule type" value="Genomic_DNA"/>
</dbReference>
<protein>
    <submittedName>
        <fullName evidence="2">Uncharacterized protein</fullName>
    </submittedName>
</protein>
<feature type="compositionally biased region" description="Basic and acidic residues" evidence="1">
    <location>
        <begin position="57"/>
        <end position="67"/>
    </location>
</feature>
<feature type="region of interest" description="Disordered" evidence="1">
    <location>
        <begin position="43"/>
        <end position="67"/>
    </location>
</feature>
<proteinExistence type="predicted"/>
<evidence type="ECO:0000313" key="2">
    <source>
        <dbReference type="EMBL" id="KGG99934.1"/>
    </source>
</evidence>
<name>A0A0E3BJA5_9BURK</name>
<dbReference type="Proteomes" id="UP000029567">
    <property type="component" value="Unassembled WGS sequence"/>
</dbReference>
<sequence>MLACNKPDLRTASGLPRANLLPSSVRIEIIANVRQVEDELAEGLEGTSIQAKPRFPRLMDRRQPHRK</sequence>
<reference evidence="2 3" key="1">
    <citation type="submission" date="2013-09" db="EMBL/GenBank/DDBJ databases">
        <title>High correlation between genotypes and phenotypes of environmental bacteria Comamonas testosteroni strains.</title>
        <authorList>
            <person name="Liu L."/>
            <person name="Zhu W."/>
            <person name="Xia X."/>
            <person name="Xu B."/>
            <person name="Luo M."/>
            <person name="Wang G."/>
        </authorList>
    </citation>
    <scope>NUCLEOTIDE SEQUENCE [LARGE SCALE GENOMIC DNA]</scope>
    <source>
        <strain evidence="2 3">JL14</strain>
    </source>
</reference>
<gene>
    <name evidence="2" type="ORF">P245_03275</name>
</gene>